<dbReference type="RefSeq" id="WP_106605254.1">
    <property type="nucleotide sequence ID" value="NZ_PYGK01000017.1"/>
</dbReference>
<evidence type="ECO:0000259" key="2">
    <source>
        <dbReference type="Pfam" id="PF14344"/>
    </source>
</evidence>
<evidence type="ECO:0000313" key="3">
    <source>
        <dbReference type="EMBL" id="PSL23655.1"/>
    </source>
</evidence>
<evidence type="ECO:0000256" key="1">
    <source>
        <dbReference type="SAM" id="SignalP"/>
    </source>
</evidence>
<dbReference type="Proteomes" id="UP000240978">
    <property type="component" value="Unassembled WGS sequence"/>
</dbReference>
<evidence type="ECO:0000313" key="4">
    <source>
        <dbReference type="Proteomes" id="UP000240978"/>
    </source>
</evidence>
<keyword evidence="1" id="KW-0732">Signal</keyword>
<feature type="signal peptide" evidence="1">
    <location>
        <begin position="1"/>
        <end position="27"/>
    </location>
</feature>
<dbReference type="OrthoDB" id="9792011at2"/>
<protein>
    <submittedName>
        <fullName evidence="3">Uncharacterized protein DUF4397</fullName>
    </submittedName>
</protein>
<feature type="chain" id="PRO_5015129676" evidence="1">
    <location>
        <begin position="28"/>
        <end position="235"/>
    </location>
</feature>
<gene>
    <name evidence="3" type="ORF">CLV42_1179</name>
</gene>
<dbReference type="EMBL" id="PYGK01000017">
    <property type="protein sequence ID" value="PSL23655.1"/>
    <property type="molecule type" value="Genomic_DNA"/>
</dbReference>
<sequence>MTPLNYASKGLLTILALTGLFTFSSCSKDDDDTTVDPDATVKIVNVLPDAGSVNVFNGSSKLNSSAIAYGESTGYMNVKKGDATFDFKASVSGNTVLSAPVKFEKGESYSLFAAGETNGNTTVGILTKDDLSAPASGMAAIRFVHAGSDAPTVNFLANDSLLQGSVAYKSATGFKQLAAGTYTIKLNNATNGETIISRSSVVLTAGKLYTVVAQGLTNATPVIEQPFALNVMANN</sequence>
<accession>A0A2P8FPS2</accession>
<proteinExistence type="predicted"/>
<organism evidence="3 4">
    <name type="scientific">Chitinophaga ginsengisoli</name>
    <dbReference type="NCBI Taxonomy" id="363837"/>
    <lineage>
        <taxon>Bacteria</taxon>
        <taxon>Pseudomonadati</taxon>
        <taxon>Bacteroidota</taxon>
        <taxon>Chitinophagia</taxon>
        <taxon>Chitinophagales</taxon>
        <taxon>Chitinophagaceae</taxon>
        <taxon>Chitinophaga</taxon>
    </lineage>
</organism>
<dbReference type="InterPro" id="IPR025510">
    <property type="entry name" value="DUF4397"/>
</dbReference>
<feature type="domain" description="DUF4397" evidence="2">
    <location>
        <begin position="39"/>
        <end position="155"/>
    </location>
</feature>
<dbReference type="AlphaFoldDB" id="A0A2P8FPS2"/>
<dbReference type="Pfam" id="PF14344">
    <property type="entry name" value="DUF4397"/>
    <property type="match status" value="1"/>
</dbReference>
<keyword evidence="4" id="KW-1185">Reference proteome</keyword>
<name>A0A2P8FPS2_9BACT</name>
<reference evidence="3 4" key="1">
    <citation type="submission" date="2018-03" db="EMBL/GenBank/DDBJ databases">
        <title>Genomic Encyclopedia of Archaeal and Bacterial Type Strains, Phase II (KMG-II): from individual species to whole genera.</title>
        <authorList>
            <person name="Goeker M."/>
        </authorList>
    </citation>
    <scope>NUCLEOTIDE SEQUENCE [LARGE SCALE GENOMIC DNA]</scope>
    <source>
        <strain evidence="3 4">DSM 18107</strain>
    </source>
</reference>
<comment type="caution">
    <text evidence="3">The sequence shown here is derived from an EMBL/GenBank/DDBJ whole genome shotgun (WGS) entry which is preliminary data.</text>
</comment>